<proteinExistence type="predicted"/>
<gene>
    <name evidence="1" type="ORF">FDG2_4327</name>
</gene>
<accession>A0A1C3P4W5</accession>
<evidence type="ECO:0000313" key="2">
    <source>
        <dbReference type="Proteomes" id="UP000199013"/>
    </source>
</evidence>
<reference evidence="2" key="1">
    <citation type="submission" date="2016-02" db="EMBL/GenBank/DDBJ databases">
        <authorList>
            <person name="Wibberg D."/>
        </authorList>
    </citation>
    <scope>NUCLEOTIDE SEQUENCE [LARGE SCALE GENOMIC DNA]</scope>
</reference>
<name>A0A1C3P4W5_9ACTN</name>
<dbReference type="Proteomes" id="UP000199013">
    <property type="component" value="Unassembled WGS sequence"/>
</dbReference>
<organism evidence="1 2">
    <name type="scientific">Candidatus Protofrankia californiensis</name>
    <dbReference type="NCBI Taxonomy" id="1839754"/>
    <lineage>
        <taxon>Bacteria</taxon>
        <taxon>Bacillati</taxon>
        <taxon>Actinomycetota</taxon>
        <taxon>Actinomycetes</taxon>
        <taxon>Frankiales</taxon>
        <taxon>Frankiaceae</taxon>
        <taxon>Protofrankia</taxon>
    </lineage>
</organism>
<dbReference type="EMBL" id="FLUV01001810">
    <property type="protein sequence ID" value="SBW24859.1"/>
    <property type="molecule type" value="Genomic_DNA"/>
</dbReference>
<evidence type="ECO:0000313" key="1">
    <source>
        <dbReference type="EMBL" id="SBW24859.1"/>
    </source>
</evidence>
<keyword evidence="2" id="KW-1185">Reference proteome</keyword>
<protein>
    <submittedName>
        <fullName evidence="1">Putative membrane protein</fullName>
    </submittedName>
</protein>
<sequence>MSISRFLVGRETQSIFPALLLFALSASGAVCYCTVVLRAMTCAASHVLNSLSRSPVAST</sequence>
<dbReference type="AlphaFoldDB" id="A0A1C3P4W5"/>